<keyword evidence="5" id="KW-0677">Repeat</keyword>
<dbReference type="SUPFAM" id="SSF103506">
    <property type="entry name" value="Mitochondrial carrier"/>
    <property type="match status" value="1"/>
</dbReference>
<keyword evidence="12" id="KW-1185">Reference proteome</keyword>
<dbReference type="PROSITE" id="PS50920">
    <property type="entry name" value="SOLCAR"/>
    <property type="match status" value="3"/>
</dbReference>
<evidence type="ECO:0000256" key="3">
    <source>
        <dbReference type="ARBA" id="ARBA00022448"/>
    </source>
</evidence>
<evidence type="ECO:0000256" key="2">
    <source>
        <dbReference type="ARBA" id="ARBA00006375"/>
    </source>
</evidence>
<comment type="caution">
    <text evidence="11">The sequence shown here is derived from an EMBL/GenBank/DDBJ whole genome shotgun (WGS) entry which is preliminary data.</text>
</comment>
<accession>A0A1Y2HHV2</accession>
<proteinExistence type="inferred from homology"/>
<dbReference type="AlphaFoldDB" id="A0A1Y2HHV2"/>
<feature type="repeat" description="Solcar" evidence="9">
    <location>
        <begin position="320"/>
        <end position="418"/>
    </location>
</feature>
<dbReference type="Proteomes" id="UP000193411">
    <property type="component" value="Unassembled WGS sequence"/>
</dbReference>
<sequence>MTGGSSSDSSPSSALRDIAFGSFAGVCGKIVEFPADTVKVKLQSQPIDGSAKLYNGPVDCFRQTVAREGFRGLYRGLSSPLVGAVLENATLFVSYNHIQKMIRASRVDSTEDGELTLPELFTAGALAGTVASFLLTPIELVKCKLQVQDMARTGELGAGASTVTAAAPGVKTKAIGKEQRRYYAQPSAPKKGAAAAAFPSSTTSSMFAAAEASTASSGFSRIITAASSALSSSARATTTTVAAPVAAAGAYSGPIDVIRRTFRTHGLAGFYRGHLGTMLRETGGSAAWFGVYEVAIRQLIQYHQSHSLQGEQRVMSKADLATSELLFAGALAGISYNVVLFPADVIKSRQQTEDELRALRGKDAKLTGSAGSGFWQVGRNLYRAEGIRGLYRGCLVTVVKSTPTSAVIFGVYEMLNRNF</sequence>
<evidence type="ECO:0000256" key="9">
    <source>
        <dbReference type="PROSITE-ProRule" id="PRU00282"/>
    </source>
</evidence>
<dbReference type="Pfam" id="PF00153">
    <property type="entry name" value="Mito_carr"/>
    <property type="match status" value="4"/>
</dbReference>
<comment type="subcellular location">
    <subcellularLocation>
        <location evidence="1">Mitochondrion membrane</location>
        <topology evidence="1">Multi-pass membrane protein</topology>
    </subcellularLocation>
</comment>
<dbReference type="GO" id="GO:0000064">
    <property type="term" value="F:L-ornithine transmembrane transporter activity"/>
    <property type="evidence" value="ECO:0007669"/>
    <property type="project" value="TreeGrafter"/>
</dbReference>
<evidence type="ECO:0000256" key="5">
    <source>
        <dbReference type="ARBA" id="ARBA00022737"/>
    </source>
</evidence>
<reference evidence="11 12" key="1">
    <citation type="submission" date="2016-07" db="EMBL/GenBank/DDBJ databases">
        <title>Pervasive Adenine N6-methylation of Active Genes in Fungi.</title>
        <authorList>
            <consortium name="DOE Joint Genome Institute"/>
            <person name="Mondo S.J."/>
            <person name="Dannebaum R.O."/>
            <person name="Kuo R.C."/>
            <person name="Labutti K."/>
            <person name="Haridas S."/>
            <person name="Kuo A."/>
            <person name="Salamov A."/>
            <person name="Ahrendt S.R."/>
            <person name="Lipzen A."/>
            <person name="Sullivan W."/>
            <person name="Andreopoulos W.B."/>
            <person name="Clum A."/>
            <person name="Lindquist E."/>
            <person name="Daum C."/>
            <person name="Ramamoorthy G.K."/>
            <person name="Gryganskyi A."/>
            <person name="Culley D."/>
            <person name="Magnuson J.K."/>
            <person name="James T.Y."/>
            <person name="O'Malley M.A."/>
            <person name="Stajich J.E."/>
            <person name="Spatafora J.W."/>
            <person name="Visel A."/>
            <person name="Grigoriev I.V."/>
        </authorList>
    </citation>
    <scope>NUCLEOTIDE SEQUENCE [LARGE SCALE GENOMIC DNA]</scope>
    <source>
        <strain evidence="11 12">PL171</strain>
    </source>
</reference>
<dbReference type="GO" id="GO:0031966">
    <property type="term" value="C:mitochondrial membrane"/>
    <property type="evidence" value="ECO:0007669"/>
    <property type="project" value="UniProtKB-SubCell"/>
</dbReference>
<evidence type="ECO:0000256" key="4">
    <source>
        <dbReference type="ARBA" id="ARBA00022692"/>
    </source>
</evidence>
<feature type="repeat" description="Solcar" evidence="9">
    <location>
        <begin position="204"/>
        <end position="298"/>
    </location>
</feature>
<dbReference type="InterPro" id="IPR050567">
    <property type="entry name" value="Mitochondrial_Carrier"/>
</dbReference>
<protein>
    <submittedName>
        <fullName evidence="11">Mitochondrial carrier domain-containing protein</fullName>
    </submittedName>
</protein>
<keyword evidence="7" id="KW-0496">Mitochondrion</keyword>
<dbReference type="PANTHER" id="PTHR45624:SF31">
    <property type="entry name" value="MITOCHONDRIAL ORNITHINE TRANSPORTER 1"/>
    <property type="match status" value="1"/>
</dbReference>
<dbReference type="Gene3D" id="1.50.40.10">
    <property type="entry name" value="Mitochondrial carrier domain"/>
    <property type="match status" value="2"/>
</dbReference>
<evidence type="ECO:0000256" key="10">
    <source>
        <dbReference type="RuleBase" id="RU000488"/>
    </source>
</evidence>
<dbReference type="InterPro" id="IPR018108">
    <property type="entry name" value="MCP_transmembrane"/>
</dbReference>
<dbReference type="STRING" id="765915.A0A1Y2HHV2"/>
<keyword evidence="3 10" id="KW-0813">Transport</keyword>
<evidence type="ECO:0000313" key="11">
    <source>
        <dbReference type="EMBL" id="ORZ34135.1"/>
    </source>
</evidence>
<dbReference type="InterPro" id="IPR023395">
    <property type="entry name" value="MCP_dom_sf"/>
</dbReference>
<feature type="repeat" description="Solcar" evidence="9">
    <location>
        <begin position="12"/>
        <end position="101"/>
    </location>
</feature>
<keyword evidence="4 9" id="KW-0812">Transmembrane</keyword>
<evidence type="ECO:0000256" key="7">
    <source>
        <dbReference type="ARBA" id="ARBA00023128"/>
    </source>
</evidence>
<dbReference type="OrthoDB" id="2139348at2759"/>
<evidence type="ECO:0000256" key="1">
    <source>
        <dbReference type="ARBA" id="ARBA00004225"/>
    </source>
</evidence>
<dbReference type="EMBL" id="MCFL01000031">
    <property type="protein sequence ID" value="ORZ34135.1"/>
    <property type="molecule type" value="Genomic_DNA"/>
</dbReference>
<dbReference type="GO" id="GO:1990575">
    <property type="term" value="P:mitochondrial L-ornithine transmembrane transport"/>
    <property type="evidence" value="ECO:0007669"/>
    <property type="project" value="TreeGrafter"/>
</dbReference>
<comment type="similarity">
    <text evidence="2 10">Belongs to the mitochondrial carrier (TC 2.A.29) family.</text>
</comment>
<gene>
    <name evidence="11" type="ORF">BCR44DRAFT_45108</name>
</gene>
<evidence type="ECO:0000256" key="6">
    <source>
        <dbReference type="ARBA" id="ARBA00022989"/>
    </source>
</evidence>
<name>A0A1Y2HHV2_9FUNG</name>
<keyword evidence="6" id="KW-1133">Transmembrane helix</keyword>
<dbReference type="PANTHER" id="PTHR45624">
    <property type="entry name" value="MITOCHONDRIAL BASIC AMINO ACIDS TRANSPORTER-RELATED"/>
    <property type="match status" value="1"/>
</dbReference>
<keyword evidence="8 9" id="KW-0472">Membrane</keyword>
<evidence type="ECO:0000313" key="12">
    <source>
        <dbReference type="Proteomes" id="UP000193411"/>
    </source>
</evidence>
<organism evidence="11 12">
    <name type="scientific">Catenaria anguillulae PL171</name>
    <dbReference type="NCBI Taxonomy" id="765915"/>
    <lineage>
        <taxon>Eukaryota</taxon>
        <taxon>Fungi</taxon>
        <taxon>Fungi incertae sedis</taxon>
        <taxon>Blastocladiomycota</taxon>
        <taxon>Blastocladiomycetes</taxon>
        <taxon>Blastocladiales</taxon>
        <taxon>Catenariaceae</taxon>
        <taxon>Catenaria</taxon>
    </lineage>
</organism>
<evidence type="ECO:0000256" key="8">
    <source>
        <dbReference type="ARBA" id="ARBA00023136"/>
    </source>
</evidence>